<evidence type="ECO:0000313" key="3">
    <source>
        <dbReference type="Proteomes" id="UP000053750"/>
    </source>
</evidence>
<evidence type="ECO:0000259" key="1">
    <source>
        <dbReference type="Pfam" id="PF13701"/>
    </source>
</evidence>
<dbReference type="AlphaFoldDB" id="A0A9W5RZH1"/>
<dbReference type="NCBIfam" id="NF033539">
    <property type="entry name" value="transpos_IS1380"/>
    <property type="match status" value="1"/>
</dbReference>
<dbReference type="InterPro" id="IPR012337">
    <property type="entry name" value="RNaseH-like_sf"/>
</dbReference>
<organism evidence="2 3">
    <name type="scientific">Paenibacillus darwinianus</name>
    <dbReference type="NCBI Taxonomy" id="1380763"/>
    <lineage>
        <taxon>Bacteria</taxon>
        <taxon>Bacillati</taxon>
        <taxon>Bacillota</taxon>
        <taxon>Bacilli</taxon>
        <taxon>Bacillales</taxon>
        <taxon>Paenibacillaceae</taxon>
        <taxon>Paenibacillus</taxon>
    </lineage>
</organism>
<feature type="domain" description="Transposase DDE" evidence="1">
    <location>
        <begin position="38"/>
        <end position="476"/>
    </location>
</feature>
<keyword evidence="3" id="KW-1185">Reference proteome</keyword>
<dbReference type="RefSeq" id="WP_036716323.1">
    <property type="nucleotide sequence ID" value="NZ_KK082271.1"/>
</dbReference>
<dbReference type="Pfam" id="PF13701">
    <property type="entry name" value="DDE_Tnp_1_4"/>
    <property type="match status" value="1"/>
</dbReference>
<dbReference type="EMBL" id="JFHU01000181">
    <property type="protein sequence ID" value="EXX86703.1"/>
    <property type="molecule type" value="Genomic_DNA"/>
</dbReference>
<dbReference type="InterPro" id="IPR025668">
    <property type="entry name" value="Tnp_DDE_dom"/>
</dbReference>
<gene>
    <name evidence="2" type="ORF">BG53_05515</name>
</gene>
<dbReference type="SUPFAM" id="SSF53098">
    <property type="entry name" value="Ribonuclease H-like"/>
    <property type="match status" value="1"/>
</dbReference>
<proteinExistence type="predicted"/>
<dbReference type="Proteomes" id="UP000053750">
    <property type="component" value="Unassembled WGS sequence"/>
</dbReference>
<accession>A0A9W5RZH1</accession>
<comment type="caution">
    <text evidence="2">The sequence shown here is derived from an EMBL/GenBank/DDBJ whole genome shotgun (WGS) entry which is preliminary data.</text>
</comment>
<protein>
    <submittedName>
        <fullName evidence="2">Transposase</fullName>
    </submittedName>
</protein>
<evidence type="ECO:0000313" key="2">
    <source>
        <dbReference type="EMBL" id="EXX86703.1"/>
    </source>
</evidence>
<reference evidence="2 3" key="1">
    <citation type="submission" date="2014-02" db="EMBL/GenBank/DDBJ databases">
        <title>Genome sequence of Paenibacillus darwinianus reveals adaptive mechanisms for survival in Antarctic soils.</title>
        <authorList>
            <person name="Dsouza M."/>
            <person name="Taylor M.W."/>
            <person name="Turner S.J."/>
            <person name="Aislabie J."/>
        </authorList>
    </citation>
    <scope>NUCLEOTIDE SEQUENCE [LARGE SCALE GENOMIC DNA]</scope>
    <source>
        <strain evidence="2 3">CE1</strain>
    </source>
</reference>
<dbReference type="InterPro" id="IPR047960">
    <property type="entry name" value="Transpos_IS1380"/>
</dbReference>
<dbReference type="OrthoDB" id="6627885at2"/>
<sequence length="490" mass="56766">MVAQTQAHVPEQKTRRERRIEILAERRRIKKIMKKQRSVTFDNDTVTEAGNFQFIELFKELVGFKGIISDHLQIERGSNCIYSASDLMDYLTDCALLGHTRFLHMNALQVDPGYQIVKEIERFPDESTFRGLLKSMTWSQLIQLVAINQELLRRKARLEGKRLVWIDIDDTVITLFGEQEGATNGYNPRYHGRPSYKVRVAFVAGSGELIHLQLNPGNTNGMKDFLSFVKEIEAMLPPEYIIEGIRADCGFADPAVMEYAEESGWQYIFKLPKKATVKKAIAYMEKHPRFWETLAEQEKSIQFATEDEHWAAADIQIVQSSWDKARRCVIYREATQTEKTTDDQLTMALTLYSYQAIVTNTEDKPLPLLRSYNQRANIENRIDELKDGYAVEQNSQHRMLNNWLFSWIKAIAYNLIVWFKQTLMPESMQRCEVKTIRRVVLKVPGNVVGADRYQHIRLAACPQLQAIVLTMQHKLRAFAERLRPDEPRAA</sequence>
<name>A0A9W5RZH1_9BACL</name>